<gene>
    <name evidence="3" type="ORF">A3860_05290</name>
</gene>
<evidence type="ECO:0000256" key="1">
    <source>
        <dbReference type="SAM" id="SignalP"/>
    </source>
</evidence>
<name>A0A1V9FRZ8_9BACT</name>
<evidence type="ECO:0000259" key="2">
    <source>
        <dbReference type="Pfam" id="PF18962"/>
    </source>
</evidence>
<dbReference type="Pfam" id="PF18962">
    <property type="entry name" value="Por_Secre_tail"/>
    <property type="match status" value="1"/>
</dbReference>
<dbReference type="RefSeq" id="WP_081151454.1">
    <property type="nucleotide sequence ID" value="NZ_LVYD01000058.1"/>
</dbReference>
<evidence type="ECO:0000313" key="4">
    <source>
        <dbReference type="Proteomes" id="UP000192796"/>
    </source>
</evidence>
<dbReference type="InterPro" id="IPR026444">
    <property type="entry name" value="Secre_tail"/>
</dbReference>
<dbReference type="InterPro" id="IPR011044">
    <property type="entry name" value="Quino_amine_DH_bsu"/>
</dbReference>
<reference evidence="3 4" key="1">
    <citation type="submission" date="2016-03" db="EMBL/GenBank/DDBJ databases">
        <title>Niastella vici sp. nov., isolated from farmland soil.</title>
        <authorList>
            <person name="Chen L."/>
            <person name="Wang D."/>
            <person name="Yang S."/>
            <person name="Wang G."/>
        </authorList>
    </citation>
    <scope>NUCLEOTIDE SEQUENCE [LARGE SCALE GENOMIC DNA]</scope>
    <source>
        <strain evidence="3 4">DJ57</strain>
    </source>
</reference>
<accession>A0A1V9FRZ8</accession>
<dbReference type="NCBIfam" id="TIGR04183">
    <property type="entry name" value="Por_Secre_tail"/>
    <property type="match status" value="1"/>
</dbReference>
<feature type="signal peptide" evidence="1">
    <location>
        <begin position="1"/>
        <end position="22"/>
    </location>
</feature>
<dbReference type="SUPFAM" id="SSF50969">
    <property type="entry name" value="YVTN repeat-like/Quinoprotein amine dehydrogenase"/>
    <property type="match status" value="1"/>
</dbReference>
<dbReference type="Proteomes" id="UP000192796">
    <property type="component" value="Unassembled WGS sequence"/>
</dbReference>
<feature type="chain" id="PRO_5012551446" description="Secretion system C-terminal sorting domain-containing protein" evidence="1">
    <location>
        <begin position="23"/>
        <end position="631"/>
    </location>
</feature>
<feature type="domain" description="Secretion system C-terminal sorting" evidence="2">
    <location>
        <begin position="554"/>
        <end position="630"/>
    </location>
</feature>
<keyword evidence="4" id="KW-1185">Reference proteome</keyword>
<dbReference type="STRING" id="1703345.A3860_05290"/>
<comment type="caution">
    <text evidence="3">The sequence shown here is derived from an EMBL/GenBank/DDBJ whole genome shotgun (WGS) entry which is preliminary data.</text>
</comment>
<evidence type="ECO:0000313" key="3">
    <source>
        <dbReference type="EMBL" id="OQP61134.1"/>
    </source>
</evidence>
<keyword evidence="1" id="KW-0732">Signal</keyword>
<dbReference type="AlphaFoldDB" id="A0A1V9FRZ8"/>
<dbReference type="OrthoDB" id="9801383at2"/>
<proteinExistence type="predicted"/>
<sequence>MKASNLLYGLMPLIIAYTTVQAQSPQSLKSVLINLGESSCGNGSPEQHLLTNVFSNNPALLEACDPGLPLYWASLAYNPKYRKVYFADYHADSTLFYMLDYNFSGTISCPASVSPLFSYKSGIIYFCFDEDGNNLSLSNYNGPAAQGTVKRIDFLTGNDIPGTEKLINFPPGNAPGYFGDGDIVNLPNGRVFAVLGAGPSRLYEFVNLDGPGNATAVYLSSLPRNCFGIAYLDGNLLMAGYDGSGCYYYTWDINSNSLSAEVSFPLGKGTTDLTHLNLGAGVAQELIGEVRVNANTADIFYKVYLKNKGNCDLVNAQLQSRLTDVFGPGNVVNVQARFSSNPAGLTLNPAFDGITDVNLLAPGQILPNYPTENDSLSIIVTVRATNLVIDQVYQSSVIATGQVGAASNVLSVTDSSNNGNAAKIDPDRNGVSDDAGEGIPTPYMFNVVLASKEWQFNGNLQENTARLQWRPTGQAPAVRSFELQRSTDGLQFTDIAYRAPQPGNEGLYTESDEVANLHAANVYYRLKIIDNNGFYTYSHLVTMHLKEANNNLSMFPNPFTDYISLKVNSSQKTKLRITIYDAAGRALKKQLNDLQPGDNIIIVSGLQFLSKGTYILKTQSGMETFQYKLIK</sequence>
<dbReference type="EMBL" id="LVYD01000058">
    <property type="protein sequence ID" value="OQP61134.1"/>
    <property type="molecule type" value="Genomic_DNA"/>
</dbReference>
<organism evidence="3 4">
    <name type="scientific">Niastella vici</name>
    <dbReference type="NCBI Taxonomy" id="1703345"/>
    <lineage>
        <taxon>Bacteria</taxon>
        <taxon>Pseudomonadati</taxon>
        <taxon>Bacteroidota</taxon>
        <taxon>Chitinophagia</taxon>
        <taxon>Chitinophagales</taxon>
        <taxon>Chitinophagaceae</taxon>
        <taxon>Niastella</taxon>
    </lineage>
</organism>
<protein>
    <recommendedName>
        <fullName evidence="2">Secretion system C-terminal sorting domain-containing protein</fullName>
    </recommendedName>
</protein>